<dbReference type="Proteomes" id="UP000186400">
    <property type="component" value="Unassembled WGS sequence"/>
</dbReference>
<dbReference type="STRING" id="159291.SAMN05920897_10291"/>
<keyword evidence="3" id="KW-1185">Reference proteome</keyword>
<name>A0A1N6P264_9SPIO</name>
<evidence type="ECO:0000313" key="3">
    <source>
        <dbReference type="Proteomes" id="UP000186400"/>
    </source>
</evidence>
<organism evidence="2 3">
    <name type="scientific">Alkalispirochaeta americana</name>
    <dbReference type="NCBI Taxonomy" id="159291"/>
    <lineage>
        <taxon>Bacteria</taxon>
        <taxon>Pseudomonadati</taxon>
        <taxon>Spirochaetota</taxon>
        <taxon>Spirochaetia</taxon>
        <taxon>Spirochaetales</taxon>
        <taxon>Spirochaetaceae</taxon>
        <taxon>Alkalispirochaeta</taxon>
    </lineage>
</organism>
<protein>
    <submittedName>
        <fullName evidence="2">Uncharacterized protein</fullName>
    </submittedName>
</protein>
<accession>A0A1N6P264</accession>
<proteinExistence type="predicted"/>
<keyword evidence="1" id="KW-0472">Membrane</keyword>
<keyword evidence="1" id="KW-0812">Transmembrane</keyword>
<dbReference type="EMBL" id="FTMS01000002">
    <property type="protein sequence ID" value="SIP98430.1"/>
    <property type="molecule type" value="Genomic_DNA"/>
</dbReference>
<evidence type="ECO:0000256" key="1">
    <source>
        <dbReference type="SAM" id="Phobius"/>
    </source>
</evidence>
<keyword evidence="1" id="KW-1133">Transmembrane helix</keyword>
<dbReference type="AlphaFoldDB" id="A0A1N6P264"/>
<dbReference type="OrthoDB" id="6882680at2"/>
<sequence length="248" mass="26828">MKKIAAPFGHLQLLRTSFFRSRPLRLPGSPGLLSRGVFLVALLVVLTVSLASCLSVETELDLRRGDDLGLVLRYRINPAMWDLGVFDPDSPERAIPVSRRDVEETAGLYPDVRVAHYSIDRTSEAVIVEVQYRAGSVESLKGLWGTAGGAPLVFFSSSDAPSGSGVRIPLATGPEESDPEQQALLEGLFAGQRARVTVYAPEKISRSTAPEFSGSSFETTTEGSVFSLVVAMHSLVTHPGTGWVELEW</sequence>
<gene>
    <name evidence="2" type="ORF">SAMN05920897_10291</name>
</gene>
<dbReference type="RefSeq" id="WP_076487642.1">
    <property type="nucleotide sequence ID" value="NZ_FTMS01000002.1"/>
</dbReference>
<evidence type="ECO:0000313" key="2">
    <source>
        <dbReference type="EMBL" id="SIP98430.1"/>
    </source>
</evidence>
<reference evidence="2 3" key="1">
    <citation type="submission" date="2017-01" db="EMBL/GenBank/DDBJ databases">
        <authorList>
            <person name="Mah S.A."/>
            <person name="Swanson W.J."/>
            <person name="Moy G.W."/>
            <person name="Vacquier V.D."/>
        </authorList>
    </citation>
    <scope>NUCLEOTIDE SEQUENCE [LARGE SCALE GENOMIC DNA]</scope>
    <source>
        <strain evidence="2 3">ASpG1</strain>
    </source>
</reference>
<feature type="transmembrane region" description="Helical" evidence="1">
    <location>
        <begin position="35"/>
        <end position="56"/>
    </location>
</feature>